<comment type="caution">
    <text evidence="10">The sequence shown here is derived from an EMBL/GenBank/DDBJ whole genome shotgun (WGS) entry which is preliminary data.</text>
</comment>
<evidence type="ECO:0000256" key="4">
    <source>
        <dbReference type="ARBA" id="ARBA00022741"/>
    </source>
</evidence>
<evidence type="ECO:0000256" key="7">
    <source>
        <dbReference type="ARBA" id="ARBA00023137"/>
    </source>
</evidence>
<evidence type="ECO:0000313" key="10">
    <source>
        <dbReference type="EMBL" id="GAF92972.1"/>
    </source>
</evidence>
<dbReference type="InterPro" id="IPR005702">
    <property type="entry name" value="Wzc-like_C"/>
</dbReference>
<dbReference type="EC" id="2.7.10.2" evidence="2"/>
<keyword evidence="5" id="KW-0418">Kinase</keyword>
<dbReference type="Gene3D" id="3.40.50.300">
    <property type="entry name" value="P-loop containing nucleotide triphosphate hydrolases"/>
    <property type="match status" value="1"/>
</dbReference>
<dbReference type="EMBL" id="BARS01016988">
    <property type="protein sequence ID" value="GAF92972.1"/>
    <property type="molecule type" value="Genomic_DNA"/>
</dbReference>
<name>X0TXX7_9ZZZZ</name>
<accession>X0TXX7</accession>
<dbReference type="GO" id="GO:0004715">
    <property type="term" value="F:non-membrane spanning protein tyrosine kinase activity"/>
    <property type="evidence" value="ECO:0007669"/>
    <property type="project" value="UniProtKB-EC"/>
</dbReference>
<keyword evidence="4" id="KW-0547">Nucleotide-binding</keyword>
<dbReference type="InterPro" id="IPR050445">
    <property type="entry name" value="Bact_polysacc_biosynth/exp"/>
</dbReference>
<comment type="similarity">
    <text evidence="1">Belongs to the CpsD/CapB family.</text>
</comment>
<dbReference type="Pfam" id="PF13614">
    <property type="entry name" value="AAA_31"/>
    <property type="match status" value="1"/>
</dbReference>
<comment type="catalytic activity">
    <reaction evidence="8">
        <text>L-tyrosyl-[protein] + ATP = O-phospho-L-tyrosyl-[protein] + ADP + H(+)</text>
        <dbReference type="Rhea" id="RHEA:10596"/>
        <dbReference type="Rhea" id="RHEA-COMP:10136"/>
        <dbReference type="Rhea" id="RHEA-COMP:20101"/>
        <dbReference type="ChEBI" id="CHEBI:15378"/>
        <dbReference type="ChEBI" id="CHEBI:30616"/>
        <dbReference type="ChEBI" id="CHEBI:46858"/>
        <dbReference type="ChEBI" id="CHEBI:61978"/>
        <dbReference type="ChEBI" id="CHEBI:456216"/>
        <dbReference type="EC" id="2.7.10.2"/>
    </reaction>
</comment>
<proteinExistence type="inferred from homology"/>
<dbReference type="GO" id="GO:0005886">
    <property type="term" value="C:plasma membrane"/>
    <property type="evidence" value="ECO:0007669"/>
    <property type="project" value="TreeGrafter"/>
</dbReference>
<sequence>RFGKGGRIKNKMIMVTSSSPSDGKTMITSTLGLILSQMGYKVLILDTDMRRPNIHKVFGLKRESGLTDILMGEISPDSCPKTATDLMLEAVSVDKIMDNPWLNNLNIITVGSTFPDTVTLFNSDKMNETLDYLKNKYDVVLVDASPILAVSEPSIIASRMDEILVVFKVGTTSRLVLRSTKNQIESAKGKGALSGVIINNATPEVGRYGYYYYRKYKYYHKEEKSQDIRKGKTNEHV</sequence>
<reference evidence="10" key="1">
    <citation type="journal article" date="2014" name="Front. Microbiol.">
        <title>High frequency of phylogenetically diverse reductive dehalogenase-homologous genes in deep subseafloor sedimentary metagenomes.</title>
        <authorList>
            <person name="Kawai M."/>
            <person name="Futagami T."/>
            <person name="Toyoda A."/>
            <person name="Takaki Y."/>
            <person name="Nishi S."/>
            <person name="Hori S."/>
            <person name="Arai W."/>
            <person name="Tsubouchi T."/>
            <person name="Morono Y."/>
            <person name="Uchiyama I."/>
            <person name="Ito T."/>
            <person name="Fujiyama A."/>
            <person name="Inagaki F."/>
            <person name="Takami H."/>
        </authorList>
    </citation>
    <scope>NUCLEOTIDE SEQUENCE</scope>
    <source>
        <strain evidence="10">Expedition CK06-06</strain>
    </source>
</reference>
<dbReference type="GO" id="GO:0005524">
    <property type="term" value="F:ATP binding"/>
    <property type="evidence" value="ECO:0007669"/>
    <property type="project" value="UniProtKB-KW"/>
</dbReference>
<evidence type="ECO:0000256" key="6">
    <source>
        <dbReference type="ARBA" id="ARBA00022840"/>
    </source>
</evidence>
<feature type="non-terminal residue" evidence="10">
    <location>
        <position position="1"/>
    </location>
</feature>
<keyword evidence="3" id="KW-0808">Transferase</keyword>
<feature type="domain" description="AAA" evidence="9">
    <location>
        <begin position="13"/>
        <end position="170"/>
    </location>
</feature>
<keyword evidence="7" id="KW-0829">Tyrosine-protein kinase</keyword>
<dbReference type="InterPro" id="IPR027417">
    <property type="entry name" value="P-loop_NTPase"/>
</dbReference>
<dbReference type="PANTHER" id="PTHR32309:SF13">
    <property type="entry name" value="FERRIC ENTEROBACTIN TRANSPORT PROTEIN FEPE"/>
    <property type="match status" value="1"/>
</dbReference>
<dbReference type="SUPFAM" id="SSF52540">
    <property type="entry name" value="P-loop containing nucleoside triphosphate hydrolases"/>
    <property type="match status" value="1"/>
</dbReference>
<dbReference type="AlphaFoldDB" id="X0TXX7"/>
<protein>
    <recommendedName>
        <fullName evidence="2">non-specific protein-tyrosine kinase</fullName>
        <ecNumber evidence="2">2.7.10.2</ecNumber>
    </recommendedName>
</protein>
<keyword evidence="6" id="KW-0067">ATP-binding</keyword>
<evidence type="ECO:0000256" key="5">
    <source>
        <dbReference type="ARBA" id="ARBA00022777"/>
    </source>
</evidence>
<dbReference type="NCBIfam" id="TIGR01007">
    <property type="entry name" value="eps_fam"/>
    <property type="match status" value="1"/>
</dbReference>
<dbReference type="InterPro" id="IPR025669">
    <property type="entry name" value="AAA_dom"/>
</dbReference>
<evidence type="ECO:0000256" key="2">
    <source>
        <dbReference type="ARBA" id="ARBA00011903"/>
    </source>
</evidence>
<evidence type="ECO:0000259" key="9">
    <source>
        <dbReference type="Pfam" id="PF13614"/>
    </source>
</evidence>
<evidence type="ECO:0000256" key="3">
    <source>
        <dbReference type="ARBA" id="ARBA00022679"/>
    </source>
</evidence>
<evidence type="ECO:0000256" key="1">
    <source>
        <dbReference type="ARBA" id="ARBA00007316"/>
    </source>
</evidence>
<evidence type="ECO:0000256" key="8">
    <source>
        <dbReference type="ARBA" id="ARBA00051245"/>
    </source>
</evidence>
<dbReference type="PANTHER" id="PTHR32309">
    <property type="entry name" value="TYROSINE-PROTEIN KINASE"/>
    <property type="match status" value="1"/>
</dbReference>
<dbReference type="CDD" id="cd05387">
    <property type="entry name" value="BY-kinase"/>
    <property type="match status" value="1"/>
</dbReference>
<gene>
    <name evidence="10" type="ORF">S01H1_27849</name>
</gene>
<organism evidence="10">
    <name type="scientific">marine sediment metagenome</name>
    <dbReference type="NCBI Taxonomy" id="412755"/>
    <lineage>
        <taxon>unclassified sequences</taxon>
        <taxon>metagenomes</taxon>
        <taxon>ecological metagenomes</taxon>
    </lineage>
</organism>